<protein>
    <submittedName>
        <fullName evidence="1">Uncharacterized protein</fullName>
    </submittedName>
</protein>
<sequence>HCCLTGLPEVPVELLKFRLFVALRRPALLTAERQSYDPILYHIAAVALGPIDSNMPKRSEEDESE</sequence>
<dbReference type="Proteomes" id="UP000596902">
    <property type="component" value="Unassembled WGS sequence"/>
</dbReference>
<dbReference type="RefSeq" id="XP_038784941.1">
    <property type="nucleotide sequence ID" value="XM_038932453.1"/>
</dbReference>
<organism evidence="1 2">
    <name type="scientific">Alternaria burnsii</name>
    <dbReference type="NCBI Taxonomy" id="1187904"/>
    <lineage>
        <taxon>Eukaryota</taxon>
        <taxon>Fungi</taxon>
        <taxon>Dikarya</taxon>
        <taxon>Ascomycota</taxon>
        <taxon>Pezizomycotina</taxon>
        <taxon>Dothideomycetes</taxon>
        <taxon>Pleosporomycetidae</taxon>
        <taxon>Pleosporales</taxon>
        <taxon>Pleosporineae</taxon>
        <taxon>Pleosporaceae</taxon>
        <taxon>Alternaria</taxon>
        <taxon>Alternaria sect. Alternaria</taxon>
    </lineage>
</organism>
<accession>A0A8H7B8D6</accession>
<name>A0A8H7B8D6_9PLEO</name>
<evidence type="ECO:0000313" key="2">
    <source>
        <dbReference type="Proteomes" id="UP000596902"/>
    </source>
</evidence>
<proteinExistence type="predicted"/>
<reference evidence="1" key="1">
    <citation type="submission" date="2020-01" db="EMBL/GenBank/DDBJ databases">
        <authorList>
            <person name="Feng Z.H.Z."/>
        </authorList>
    </citation>
    <scope>NUCLEOTIDE SEQUENCE</scope>
    <source>
        <strain evidence="1">CBS107.38</strain>
    </source>
</reference>
<dbReference type="GeneID" id="62205631"/>
<evidence type="ECO:0000313" key="1">
    <source>
        <dbReference type="EMBL" id="KAF7674646.1"/>
    </source>
</evidence>
<feature type="non-terminal residue" evidence="1">
    <location>
        <position position="1"/>
    </location>
</feature>
<reference evidence="1" key="2">
    <citation type="submission" date="2020-08" db="EMBL/GenBank/DDBJ databases">
        <title>Draft Genome Sequence of Cumin Blight Pathogen Alternaria burnsii.</title>
        <authorList>
            <person name="Feng Z."/>
        </authorList>
    </citation>
    <scope>NUCLEOTIDE SEQUENCE</scope>
    <source>
        <strain evidence="1">CBS107.38</strain>
    </source>
</reference>
<dbReference type="AlphaFoldDB" id="A0A8H7B8D6"/>
<comment type="caution">
    <text evidence="1">The sequence shown here is derived from an EMBL/GenBank/DDBJ whole genome shotgun (WGS) entry which is preliminary data.</text>
</comment>
<gene>
    <name evidence="1" type="ORF">GT037_007406</name>
</gene>
<keyword evidence="2" id="KW-1185">Reference proteome</keyword>
<dbReference type="EMBL" id="JAAABM010000010">
    <property type="protein sequence ID" value="KAF7674646.1"/>
    <property type="molecule type" value="Genomic_DNA"/>
</dbReference>